<keyword evidence="3" id="KW-0238">DNA-binding</keyword>
<dbReference type="InterPro" id="IPR000847">
    <property type="entry name" value="LysR_HTH_N"/>
</dbReference>
<sequence>MPQPELEDLRLFLIVVDHGSIAAAARADGIPKPTLSRRIANLEAAVGEKLFDRGANRLSLTPRGDELNARLRPAMLSVVQALSELDDWHSDYAGHLTMHIPPSLLHFGIRQTISVFLEAHPNTKFDLALNNRPVQRLDTNTHLALVIGGLPDSDLIAARVGQTHRILVASPDYLETHSEIVHPDQLRDHIVIAPGPHVPLGLSHGNGKNWTQPFEPHFVIGDIRDVTNEAVAGRGVAISTALFATEDLAKGRLIQLLQDWQEPPMPISILYRDNRLQSRLERDFIKVLRAELNKSLTDHL</sequence>
<dbReference type="Proteomes" id="UP000050786">
    <property type="component" value="Unassembled WGS sequence"/>
</dbReference>
<dbReference type="RefSeq" id="WP_058274433.1">
    <property type="nucleotide sequence ID" value="NZ_CYPS01000046.1"/>
</dbReference>
<keyword evidence="7" id="KW-1185">Reference proteome</keyword>
<evidence type="ECO:0000313" key="6">
    <source>
        <dbReference type="EMBL" id="CUH44467.1"/>
    </source>
</evidence>
<evidence type="ECO:0000259" key="5">
    <source>
        <dbReference type="PROSITE" id="PS50931"/>
    </source>
</evidence>
<dbReference type="Gene3D" id="3.40.190.290">
    <property type="match status" value="1"/>
</dbReference>
<dbReference type="PROSITE" id="PS50931">
    <property type="entry name" value="HTH_LYSR"/>
    <property type="match status" value="1"/>
</dbReference>
<dbReference type="Pfam" id="PF03466">
    <property type="entry name" value="LysR_substrate"/>
    <property type="match status" value="1"/>
</dbReference>
<dbReference type="SUPFAM" id="SSF46785">
    <property type="entry name" value="Winged helix' DNA-binding domain"/>
    <property type="match status" value="1"/>
</dbReference>
<dbReference type="PANTHER" id="PTHR30537">
    <property type="entry name" value="HTH-TYPE TRANSCRIPTIONAL REGULATOR"/>
    <property type="match status" value="1"/>
</dbReference>
<dbReference type="InterPro" id="IPR036388">
    <property type="entry name" value="WH-like_DNA-bd_sf"/>
</dbReference>
<dbReference type="InterPro" id="IPR036390">
    <property type="entry name" value="WH_DNA-bd_sf"/>
</dbReference>
<evidence type="ECO:0000256" key="2">
    <source>
        <dbReference type="ARBA" id="ARBA00023015"/>
    </source>
</evidence>
<evidence type="ECO:0000256" key="1">
    <source>
        <dbReference type="ARBA" id="ARBA00009437"/>
    </source>
</evidence>
<evidence type="ECO:0000256" key="3">
    <source>
        <dbReference type="ARBA" id="ARBA00023125"/>
    </source>
</evidence>
<evidence type="ECO:0000256" key="4">
    <source>
        <dbReference type="ARBA" id="ARBA00023163"/>
    </source>
</evidence>
<organism evidence="6 7">
    <name type="scientific">Ruegeria atlantica</name>
    <dbReference type="NCBI Taxonomy" id="81569"/>
    <lineage>
        <taxon>Bacteria</taxon>
        <taxon>Pseudomonadati</taxon>
        <taxon>Pseudomonadota</taxon>
        <taxon>Alphaproteobacteria</taxon>
        <taxon>Rhodobacterales</taxon>
        <taxon>Roseobacteraceae</taxon>
        <taxon>Ruegeria</taxon>
    </lineage>
</organism>
<keyword evidence="2" id="KW-0805">Transcription regulation</keyword>
<dbReference type="PANTHER" id="PTHR30537:SF5">
    <property type="entry name" value="HTH-TYPE TRANSCRIPTIONAL ACTIVATOR TTDR-RELATED"/>
    <property type="match status" value="1"/>
</dbReference>
<proteinExistence type="inferred from homology"/>
<gene>
    <name evidence="6" type="primary">dmlR_5</name>
    <name evidence="6" type="ORF">RUM4293_03369</name>
</gene>
<keyword evidence="4" id="KW-0804">Transcription</keyword>
<dbReference type="InterPro" id="IPR005119">
    <property type="entry name" value="LysR_subst-bd"/>
</dbReference>
<dbReference type="InterPro" id="IPR058163">
    <property type="entry name" value="LysR-type_TF_proteobact-type"/>
</dbReference>
<dbReference type="EMBL" id="CYPS01000046">
    <property type="protein sequence ID" value="CUH44467.1"/>
    <property type="molecule type" value="Genomic_DNA"/>
</dbReference>
<dbReference type="GO" id="GO:0003700">
    <property type="term" value="F:DNA-binding transcription factor activity"/>
    <property type="evidence" value="ECO:0007669"/>
    <property type="project" value="InterPro"/>
</dbReference>
<dbReference type="AlphaFoldDB" id="A0A0P1ER02"/>
<reference evidence="7" key="1">
    <citation type="submission" date="2015-09" db="EMBL/GenBank/DDBJ databases">
        <authorList>
            <person name="Rodrigo-Torres L."/>
            <person name="Arahal D.R."/>
        </authorList>
    </citation>
    <scope>NUCLEOTIDE SEQUENCE [LARGE SCALE GENOMIC DNA]</scope>
    <source>
        <strain evidence="7">CECT 4293</strain>
    </source>
</reference>
<comment type="similarity">
    <text evidence="1">Belongs to the LysR transcriptional regulatory family.</text>
</comment>
<dbReference type="GO" id="GO:0006351">
    <property type="term" value="P:DNA-templated transcription"/>
    <property type="evidence" value="ECO:0007669"/>
    <property type="project" value="TreeGrafter"/>
</dbReference>
<feature type="domain" description="HTH lysR-type" evidence="5">
    <location>
        <begin position="4"/>
        <end position="61"/>
    </location>
</feature>
<dbReference type="GO" id="GO:0043565">
    <property type="term" value="F:sequence-specific DNA binding"/>
    <property type="evidence" value="ECO:0007669"/>
    <property type="project" value="TreeGrafter"/>
</dbReference>
<dbReference type="CDD" id="cd08422">
    <property type="entry name" value="PBP2_CrgA_like"/>
    <property type="match status" value="1"/>
</dbReference>
<dbReference type="Pfam" id="PF00126">
    <property type="entry name" value="HTH_1"/>
    <property type="match status" value="1"/>
</dbReference>
<protein>
    <submittedName>
        <fullName evidence="6">D-malate degradation protein R</fullName>
    </submittedName>
</protein>
<accession>A0A0P1ER02</accession>
<dbReference type="Gene3D" id="1.10.10.10">
    <property type="entry name" value="Winged helix-like DNA-binding domain superfamily/Winged helix DNA-binding domain"/>
    <property type="match status" value="1"/>
</dbReference>
<name>A0A0P1ER02_9RHOB</name>
<dbReference type="SUPFAM" id="SSF53850">
    <property type="entry name" value="Periplasmic binding protein-like II"/>
    <property type="match status" value="1"/>
</dbReference>
<evidence type="ECO:0000313" key="7">
    <source>
        <dbReference type="Proteomes" id="UP000050786"/>
    </source>
</evidence>